<evidence type="ECO:0000313" key="8">
    <source>
        <dbReference type="Proteomes" id="UP001056535"/>
    </source>
</evidence>
<protein>
    <submittedName>
        <fullName evidence="7">DUF4870 domain-containing protein</fullName>
    </submittedName>
</protein>
<evidence type="ECO:0000256" key="4">
    <source>
        <dbReference type="ARBA" id="ARBA00023136"/>
    </source>
</evidence>
<evidence type="ECO:0000256" key="3">
    <source>
        <dbReference type="ARBA" id="ARBA00022989"/>
    </source>
</evidence>
<keyword evidence="8" id="KW-1185">Reference proteome</keyword>
<feature type="compositionally biased region" description="Gly residues" evidence="5">
    <location>
        <begin position="70"/>
        <end position="81"/>
    </location>
</feature>
<evidence type="ECO:0000256" key="2">
    <source>
        <dbReference type="ARBA" id="ARBA00022692"/>
    </source>
</evidence>
<comment type="subcellular location">
    <subcellularLocation>
        <location evidence="1">Membrane</location>
        <topology evidence="1">Multi-pass membrane protein</topology>
    </subcellularLocation>
</comment>
<dbReference type="Proteomes" id="UP001056535">
    <property type="component" value="Chromosome"/>
</dbReference>
<feature type="compositionally biased region" description="Low complexity" evidence="5">
    <location>
        <begin position="1"/>
        <end position="11"/>
    </location>
</feature>
<dbReference type="RefSeq" id="WP_252619249.1">
    <property type="nucleotide sequence ID" value="NZ_CP099490.1"/>
</dbReference>
<dbReference type="InterPro" id="IPR019109">
    <property type="entry name" value="MamF_MmsF"/>
</dbReference>
<accession>A0ABY4YEU6</accession>
<name>A0ABY4YEU6_9MICO</name>
<evidence type="ECO:0000313" key="7">
    <source>
        <dbReference type="EMBL" id="USQ75109.1"/>
    </source>
</evidence>
<feature type="compositionally biased region" description="Pro residues" evidence="5">
    <location>
        <begin position="12"/>
        <end position="21"/>
    </location>
</feature>
<evidence type="ECO:0000256" key="1">
    <source>
        <dbReference type="ARBA" id="ARBA00004141"/>
    </source>
</evidence>
<keyword evidence="2 6" id="KW-0812">Transmembrane</keyword>
<keyword evidence="4 6" id="KW-0472">Membrane</keyword>
<feature type="transmembrane region" description="Helical" evidence="6">
    <location>
        <begin position="156"/>
        <end position="180"/>
    </location>
</feature>
<reference evidence="7" key="1">
    <citation type="submission" date="2022-06" db="EMBL/GenBank/DDBJ databases">
        <title>Ornithinimicrobium JY.X270.</title>
        <authorList>
            <person name="Huang Y."/>
        </authorList>
    </citation>
    <scope>NUCLEOTIDE SEQUENCE</scope>
    <source>
        <strain evidence="7">JY.X270</strain>
    </source>
</reference>
<evidence type="ECO:0000256" key="5">
    <source>
        <dbReference type="SAM" id="MobiDB-lite"/>
    </source>
</evidence>
<sequence length="204" mass="22583">MTDNPQQWQPGQTPPPPPHNPQQPDQSGQQQNPGPQGPPQQSQWQGQPQQGGWQGQPQQSQWQGQPQQGGWQGQPVQGGPGPRLAESDERTWMLLAHLSAPIAYVVSLGTLSILGPLLIWFVRKDDSQAVRMAASGAFNFNLTFWLLYLLGWVAGIATLGLGFLLVIPFWIVLFLVAVYVHIKGTMRAARGETYIYPFQLKVLN</sequence>
<feature type="region of interest" description="Disordered" evidence="5">
    <location>
        <begin position="1"/>
        <end position="85"/>
    </location>
</feature>
<organism evidence="7 8">
    <name type="scientific">Ornithinimicrobium cryptoxanthini</name>
    <dbReference type="NCBI Taxonomy" id="2934161"/>
    <lineage>
        <taxon>Bacteria</taxon>
        <taxon>Bacillati</taxon>
        <taxon>Actinomycetota</taxon>
        <taxon>Actinomycetes</taxon>
        <taxon>Micrococcales</taxon>
        <taxon>Ornithinimicrobiaceae</taxon>
        <taxon>Ornithinimicrobium</taxon>
    </lineage>
</organism>
<feature type="transmembrane region" description="Helical" evidence="6">
    <location>
        <begin position="102"/>
        <end position="122"/>
    </location>
</feature>
<dbReference type="EMBL" id="CP099490">
    <property type="protein sequence ID" value="USQ75109.1"/>
    <property type="molecule type" value="Genomic_DNA"/>
</dbReference>
<feature type="transmembrane region" description="Helical" evidence="6">
    <location>
        <begin position="129"/>
        <end position="150"/>
    </location>
</feature>
<gene>
    <name evidence="7" type="ORF">NF557_10700</name>
</gene>
<evidence type="ECO:0000256" key="6">
    <source>
        <dbReference type="SAM" id="Phobius"/>
    </source>
</evidence>
<keyword evidence="3 6" id="KW-1133">Transmembrane helix</keyword>
<proteinExistence type="predicted"/>
<dbReference type="Pfam" id="PF09685">
    <property type="entry name" value="MamF_MmsF"/>
    <property type="match status" value="1"/>
</dbReference>
<feature type="compositionally biased region" description="Low complexity" evidence="5">
    <location>
        <begin position="22"/>
        <end position="69"/>
    </location>
</feature>